<keyword evidence="3" id="KW-0393">Immunoglobulin domain</keyword>
<dbReference type="SMART" id="SM00408">
    <property type="entry name" value="IGc2"/>
    <property type="match status" value="2"/>
</dbReference>
<keyword evidence="4" id="KW-0812">Transmembrane</keyword>
<feature type="domain" description="Ig-like" evidence="6">
    <location>
        <begin position="26"/>
        <end position="104"/>
    </location>
</feature>
<feature type="signal peptide" evidence="5">
    <location>
        <begin position="1"/>
        <end position="20"/>
    </location>
</feature>
<dbReference type="Gene3D" id="2.60.40.10">
    <property type="entry name" value="Immunoglobulins"/>
    <property type="match status" value="2"/>
</dbReference>
<evidence type="ECO:0000256" key="1">
    <source>
        <dbReference type="ARBA" id="ARBA00022729"/>
    </source>
</evidence>
<dbReference type="GeneTree" id="ENSGT01100000263478"/>
<dbReference type="PANTHER" id="PTHR11738:SF186">
    <property type="entry name" value="OSTEOCLAST-ASSOCIATED IMMUNOGLOBULIN-LIKE RECEPTOR"/>
    <property type="match status" value="1"/>
</dbReference>
<gene>
    <name evidence="7" type="primary">CHIR3B14</name>
</gene>
<keyword evidence="4" id="KW-1133">Transmembrane helix</keyword>
<dbReference type="InterPro" id="IPR003598">
    <property type="entry name" value="Ig_sub2"/>
</dbReference>
<dbReference type="InterPro" id="IPR007110">
    <property type="entry name" value="Ig-like_dom"/>
</dbReference>
<dbReference type="OrthoDB" id="9428383at2759"/>
<dbReference type="Proteomes" id="UP000000539">
    <property type="component" value="Unassembled WGS sequence"/>
</dbReference>
<dbReference type="SMART" id="SM00409">
    <property type="entry name" value="IG"/>
    <property type="match status" value="2"/>
</dbReference>
<feature type="domain" description="Ig-like" evidence="6">
    <location>
        <begin position="121"/>
        <end position="190"/>
    </location>
</feature>
<evidence type="ECO:0000259" key="6">
    <source>
        <dbReference type="PROSITE" id="PS50835"/>
    </source>
</evidence>
<evidence type="ECO:0000256" key="3">
    <source>
        <dbReference type="ARBA" id="ARBA00023319"/>
    </source>
</evidence>
<dbReference type="PANTHER" id="PTHR11738">
    <property type="entry name" value="MHC CLASS I NK CELL RECEPTOR"/>
    <property type="match status" value="1"/>
</dbReference>
<dbReference type="InterPro" id="IPR050412">
    <property type="entry name" value="Ig-like_Receptors_ImmuneReg"/>
</dbReference>
<dbReference type="PROSITE" id="PS50835">
    <property type="entry name" value="IG_LIKE"/>
    <property type="match status" value="2"/>
</dbReference>
<evidence type="ECO:0000256" key="4">
    <source>
        <dbReference type="SAM" id="Phobius"/>
    </source>
</evidence>
<dbReference type="GlyGen" id="A0A8V0X2P2">
    <property type="glycosylation" value="1 site"/>
</dbReference>
<accession>A0A8V0X2P2</accession>
<keyword evidence="8" id="KW-1185">Reference proteome</keyword>
<evidence type="ECO:0000313" key="7">
    <source>
        <dbReference type="Ensembl" id="ENSGALP00010000323.1"/>
    </source>
</evidence>
<keyword evidence="2" id="KW-1015">Disulfide bond</keyword>
<evidence type="ECO:0000313" key="8">
    <source>
        <dbReference type="Proteomes" id="UP000000539"/>
    </source>
</evidence>
<feature type="transmembrane region" description="Helical" evidence="4">
    <location>
        <begin position="229"/>
        <end position="253"/>
    </location>
</feature>
<evidence type="ECO:0000256" key="2">
    <source>
        <dbReference type="ARBA" id="ARBA00023157"/>
    </source>
</evidence>
<dbReference type="InterPro" id="IPR036179">
    <property type="entry name" value="Ig-like_dom_sf"/>
</dbReference>
<dbReference type="FunFam" id="2.60.40.10:FF:000049">
    <property type="entry name" value="Leukocyte immunoglobulin-like receptor subfamily B member 1"/>
    <property type="match status" value="2"/>
</dbReference>
<keyword evidence="4" id="KW-0472">Membrane</keyword>
<organism evidence="7 8">
    <name type="scientific">Gallus gallus</name>
    <name type="common">Chicken</name>
    <dbReference type="NCBI Taxonomy" id="9031"/>
    <lineage>
        <taxon>Eukaryota</taxon>
        <taxon>Metazoa</taxon>
        <taxon>Chordata</taxon>
        <taxon>Craniata</taxon>
        <taxon>Vertebrata</taxon>
        <taxon>Euteleostomi</taxon>
        <taxon>Archelosauria</taxon>
        <taxon>Archosauria</taxon>
        <taxon>Dinosauria</taxon>
        <taxon>Saurischia</taxon>
        <taxon>Theropoda</taxon>
        <taxon>Coelurosauria</taxon>
        <taxon>Aves</taxon>
        <taxon>Neognathae</taxon>
        <taxon>Galloanserae</taxon>
        <taxon>Galliformes</taxon>
        <taxon>Phasianidae</taxon>
        <taxon>Phasianinae</taxon>
        <taxon>Gallus</taxon>
    </lineage>
</organism>
<feature type="chain" id="PRO_5036472249" description="Ig-like domain-containing protein" evidence="5">
    <location>
        <begin position="21"/>
        <end position="291"/>
    </location>
</feature>
<reference evidence="7" key="2">
    <citation type="submission" date="2025-09" db="UniProtKB">
        <authorList>
            <consortium name="Ensembl"/>
        </authorList>
    </citation>
    <scope>IDENTIFICATION</scope>
    <source>
        <strain evidence="7">broiler</strain>
    </source>
</reference>
<protein>
    <recommendedName>
        <fullName evidence="6">Ig-like domain-containing protein</fullName>
    </recommendedName>
</protein>
<dbReference type="Pfam" id="PF13927">
    <property type="entry name" value="Ig_3"/>
    <property type="match status" value="1"/>
</dbReference>
<sequence>MAPMVVDLILCWWLVAASRAQQLPRPSLSLHPSQGVSLGDPVTLRCHLPRLAAWVWLYQDGGWLYPKGKEKEQDAAEFSFVSTLRGQAGRYRCQYRVSESAEVSVESDPVELVLTDLRYPPSSISLHPEQHVGTGTNVTISCWNKDYGATFLLHKDGSSEPIQRQDSSGGDTATFTLFGVTPADSGTYRCSYRPWHYAFMSSPLGDSVMLEVTPTPAPPGAAGSSRGNLVVAVVGGCTAALVFILVLIIFFLLSALRRRTQRDESPGAPPKKPETMEFQVFIPSSGDNSWI</sequence>
<dbReference type="AlphaFoldDB" id="A0A8V0X2P2"/>
<reference evidence="7" key="1">
    <citation type="submission" date="2025-08" db="UniProtKB">
        <authorList>
            <consortium name="Ensembl"/>
        </authorList>
    </citation>
    <scope>IDENTIFICATION</scope>
    <source>
        <strain evidence="7">broiler</strain>
    </source>
</reference>
<keyword evidence="1 5" id="KW-0732">Signal</keyword>
<dbReference type="InterPro" id="IPR003599">
    <property type="entry name" value="Ig_sub"/>
</dbReference>
<dbReference type="Ensembl" id="ENSGALT00010000558.1">
    <property type="protein sequence ID" value="ENSGALP00010000323.1"/>
    <property type="gene ID" value="ENSGALG00010000293.1"/>
</dbReference>
<evidence type="ECO:0000256" key="5">
    <source>
        <dbReference type="SAM" id="SignalP"/>
    </source>
</evidence>
<proteinExistence type="predicted"/>
<dbReference type="SUPFAM" id="SSF48726">
    <property type="entry name" value="Immunoglobulin"/>
    <property type="match status" value="2"/>
</dbReference>
<dbReference type="GO" id="GO:0002764">
    <property type="term" value="P:immune response-regulating signaling pathway"/>
    <property type="evidence" value="ECO:0000318"/>
    <property type="project" value="GO_Central"/>
</dbReference>
<dbReference type="InterPro" id="IPR013783">
    <property type="entry name" value="Ig-like_fold"/>
</dbReference>
<name>A0A8V0X2P2_CHICK</name>